<dbReference type="RefSeq" id="XP_010429628.1">
    <property type="nucleotide sequence ID" value="XM_010431326.2"/>
</dbReference>
<sequence>MEKTVDTHTTTSSNQTLHPNQNDCDWYEEIIDDDVKWSFALNSVVLHQGTSEYQDIALLDTKRFGKVLLIDGKMQSAERDEFIYHECLIHPALLFHPNPETVFIMGGGEGSAAREILKHKTIEKVVMCDIDQEVVDFCKRFLTINTEAFCNKKLELVIKDAKVELENREEKFDIIVGDLADPVEGGPCYQLYTISFYQNIVKPKLSPNGIFVTQAGPAGIFTHKEVFTSIYNTLKQVFKYVKAYTAHIPSFADTWGWVMASDKEFEFEVKEMDRKIEERVKGELLYLDASSFLSASTLNKTISLALEKETEVYSENNAKFIHGQGVAYRDT</sequence>
<dbReference type="Gene3D" id="3.40.50.150">
    <property type="entry name" value="Vaccinia Virus protein VP39"/>
    <property type="match status" value="1"/>
</dbReference>
<dbReference type="InterPro" id="IPR035246">
    <property type="entry name" value="Spermidine_synt_N"/>
</dbReference>
<dbReference type="EC" id="2.5.1.79" evidence="5"/>
<comment type="similarity">
    <text evidence="1">Belongs to the spermidine/spermine synthase family.</text>
</comment>
<evidence type="ECO:0000256" key="1">
    <source>
        <dbReference type="ARBA" id="ARBA00007867"/>
    </source>
</evidence>
<organism evidence="8 9">
    <name type="scientific">Camelina sativa</name>
    <name type="common">False flax</name>
    <name type="synonym">Myagrum sativum</name>
    <dbReference type="NCBI Taxonomy" id="90675"/>
    <lineage>
        <taxon>Eukaryota</taxon>
        <taxon>Viridiplantae</taxon>
        <taxon>Streptophyta</taxon>
        <taxon>Embryophyta</taxon>
        <taxon>Tracheophyta</taxon>
        <taxon>Spermatophyta</taxon>
        <taxon>Magnoliopsida</taxon>
        <taxon>eudicotyledons</taxon>
        <taxon>Gunneridae</taxon>
        <taxon>Pentapetalae</taxon>
        <taxon>rosids</taxon>
        <taxon>malvids</taxon>
        <taxon>Brassicales</taxon>
        <taxon>Brassicaceae</taxon>
        <taxon>Camelineae</taxon>
        <taxon>Camelina</taxon>
    </lineage>
</organism>
<dbReference type="InterPro" id="IPR037163">
    <property type="entry name" value="Spermidine_synt_N_sf"/>
</dbReference>
<dbReference type="PROSITE" id="PS51006">
    <property type="entry name" value="PABS_2"/>
    <property type="match status" value="1"/>
</dbReference>
<dbReference type="InterPro" id="IPR030374">
    <property type="entry name" value="PABS"/>
</dbReference>
<evidence type="ECO:0000259" key="7">
    <source>
        <dbReference type="PROSITE" id="PS51006"/>
    </source>
</evidence>
<accession>A0ABM0TQ80</accession>
<evidence type="ECO:0000313" key="9">
    <source>
        <dbReference type="RefSeq" id="XP_010429628.1"/>
    </source>
</evidence>
<dbReference type="Pfam" id="PF01564">
    <property type="entry name" value="Spermine_synth"/>
    <property type="match status" value="1"/>
</dbReference>
<keyword evidence="2 6" id="KW-0808">Transferase</keyword>
<dbReference type="Pfam" id="PF17284">
    <property type="entry name" value="Spermine_synt_N"/>
    <property type="match status" value="1"/>
</dbReference>
<keyword evidence="8" id="KW-1185">Reference proteome</keyword>
<comment type="catalytic activity">
    <reaction evidence="4">
        <text>S-adenosyl 3-(methylsulfanyl)propylamine + spermidine = thermospermine + S-methyl-5'-thioadenosine + H(+)</text>
        <dbReference type="Rhea" id="RHEA:30515"/>
        <dbReference type="ChEBI" id="CHEBI:15378"/>
        <dbReference type="ChEBI" id="CHEBI:17509"/>
        <dbReference type="ChEBI" id="CHEBI:57443"/>
        <dbReference type="ChEBI" id="CHEBI:57834"/>
        <dbReference type="ChEBI" id="CHEBI:59903"/>
        <dbReference type="EC" id="2.5.1.79"/>
    </reaction>
</comment>
<feature type="active site" description="Proton acceptor" evidence="6">
    <location>
        <position position="178"/>
    </location>
</feature>
<evidence type="ECO:0000256" key="6">
    <source>
        <dbReference type="PROSITE-ProRule" id="PRU00354"/>
    </source>
</evidence>
<dbReference type="NCBIfam" id="NF037959">
    <property type="entry name" value="MFS_SpdSyn"/>
    <property type="match status" value="1"/>
</dbReference>
<evidence type="ECO:0000256" key="4">
    <source>
        <dbReference type="ARBA" id="ARBA00048874"/>
    </source>
</evidence>
<evidence type="ECO:0000256" key="2">
    <source>
        <dbReference type="ARBA" id="ARBA00022679"/>
    </source>
</evidence>
<name>A0ABM0TQ80_CAMSA</name>
<keyword evidence="3 6" id="KW-0620">Polyamine biosynthesis</keyword>
<dbReference type="InterPro" id="IPR001045">
    <property type="entry name" value="Spermi_synthase"/>
</dbReference>
<evidence type="ECO:0000313" key="8">
    <source>
        <dbReference type="Proteomes" id="UP000694864"/>
    </source>
</evidence>
<evidence type="ECO:0000256" key="3">
    <source>
        <dbReference type="ARBA" id="ARBA00023115"/>
    </source>
</evidence>
<feature type="domain" description="PABS" evidence="7">
    <location>
        <begin position="24"/>
        <end position="262"/>
    </location>
</feature>
<dbReference type="PANTHER" id="PTHR43317:SF1">
    <property type="entry name" value="THERMOSPERMINE SYNTHASE ACAULIS5"/>
    <property type="match status" value="1"/>
</dbReference>
<proteinExistence type="inferred from homology"/>
<dbReference type="GeneID" id="104714077"/>
<dbReference type="SUPFAM" id="SSF53335">
    <property type="entry name" value="S-adenosyl-L-methionine-dependent methyltransferases"/>
    <property type="match status" value="1"/>
</dbReference>
<reference evidence="9" key="2">
    <citation type="submission" date="2025-08" db="UniProtKB">
        <authorList>
            <consortium name="RefSeq"/>
        </authorList>
    </citation>
    <scope>IDENTIFICATION</scope>
    <source>
        <tissue evidence="9">Leaf</tissue>
    </source>
</reference>
<dbReference type="CDD" id="cd02440">
    <property type="entry name" value="AdoMet_MTases"/>
    <property type="match status" value="1"/>
</dbReference>
<dbReference type="InterPro" id="IPR029063">
    <property type="entry name" value="SAM-dependent_MTases_sf"/>
</dbReference>
<reference evidence="8" key="1">
    <citation type="journal article" date="2014" name="Nat. Commun.">
        <title>The emerging biofuel crop Camelina sativa retains a highly undifferentiated hexaploid genome structure.</title>
        <authorList>
            <person name="Kagale S."/>
            <person name="Koh C."/>
            <person name="Nixon J."/>
            <person name="Bollina V."/>
            <person name="Clarke W.E."/>
            <person name="Tuteja R."/>
            <person name="Spillane C."/>
            <person name="Robinson S.J."/>
            <person name="Links M.G."/>
            <person name="Clarke C."/>
            <person name="Higgins E.E."/>
            <person name="Huebert T."/>
            <person name="Sharpe A.G."/>
            <person name="Parkin I.A."/>
        </authorList>
    </citation>
    <scope>NUCLEOTIDE SEQUENCE [LARGE SCALE GENOMIC DNA]</scope>
    <source>
        <strain evidence="8">cv. DH55</strain>
    </source>
</reference>
<gene>
    <name evidence="9" type="primary">LOC104714077</name>
</gene>
<dbReference type="HAMAP" id="MF_00198">
    <property type="entry name" value="Spermidine_synth"/>
    <property type="match status" value="1"/>
</dbReference>
<dbReference type="Proteomes" id="UP000694864">
    <property type="component" value="Chromosome 9"/>
</dbReference>
<evidence type="ECO:0000256" key="5">
    <source>
        <dbReference type="ARBA" id="ARBA00049721"/>
    </source>
</evidence>
<dbReference type="Gene3D" id="2.30.140.10">
    <property type="entry name" value="Spermidine synthase, tetramerisation domain"/>
    <property type="match status" value="1"/>
</dbReference>
<dbReference type="PANTHER" id="PTHR43317">
    <property type="entry name" value="THERMOSPERMINE SYNTHASE ACAULIS5"/>
    <property type="match status" value="1"/>
</dbReference>
<protein>
    <recommendedName>
        <fullName evidence="5">thermospermine synthase</fullName>
        <ecNumber evidence="5">2.5.1.79</ecNumber>
    </recommendedName>
</protein>